<dbReference type="InterPro" id="IPR000182">
    <property type="entry name" value="GNAT_dom"/>
</dbReference>
<proteinExistence type="predicted"/>
<organism evidence="2 3">
    <name type="scientific">Shewanella piezotolerans (strain WP3 / JCM 13877)</name>
    <dbReference type="NCBI Taxonomy" id="225849"/>
    <lineage>
        <taxon>Bacteria</taxon>
        <taxon>Pseudomonadati</taxon>
        <taxon>Pseudomonadota</taxon>
        <taxon>Gammaproteobacteria</taxon>
        <taxon>Alteromonadales</taxon>
        <taxon>Shewanellaceae</taxon>
        <taxon>Shewanella</taxon>
    </lineage>
</organism>
<protein>
    <submittedName>
        <fullName evidence="2">Histone acetyltransferase HPA2-like acetyltransferase</fullName>
    </submittedName>
</protein>
<dbReference type="Pfam" id="PF00583">
    <property type="entry name" value="Acetyltransf_1"/>
    <property type="match status" value="1"/>
</dbReference>
<evidence type="ECO:0000313" key="3">
    <source>
        <dbReference type="Proteomes" id="UP000000753"/>
    </source>
</evidence>
<name>B8CRW7_SHEPW</name>
<dbReference type="KEGG" id="swp:swp_3426"/>
<evidence type="ECO:0000259" key="1">
    <source>
        <dbReference type="PROSITE" id="PS51186"/>
    </source>
</evidence>
<dbReference type="GO" id="GO:0016747">
    <property type="term" value="F:acyltransferase activity, transferring groups other than amino-acyl groups"/>
    <property type="evidence" value="ECO:0007669"/>
    <property type="project" value="InterPro"/>
</dbReference>
<sequence>MEKLHFNNGLALVPSRSTDAPFIEALFRSTRSFLLNASSDTDFVESLVEQQLCWQTSGYGHQYPNAMTFIVLLHSERIGRAVVDFSANVAHLVDLMFIPQAQGKGYGKSVINALQQAAAKVSVPMTLVVDLSNTAAISMYQNLGFTVESIKSPCQLMVWYPTN</sequence>
<dbReference type="eggNOG" id="COG0456">
    <property type="taxonomic scope" value="Bacteria"/>
</dbReference>
<dbReference type="STRING" id="225849.swp_3426"/>
<dbReference type="CDD" id="cd04301">
    <property type="entry name" value="NAT_SF"/>
    <property type="match status" value="1"/>
</dbReference>
<dbReference type="EMBL" id="CP000472">
    <property type="protein sequence ID" value="ACJ30125.1"/>
    <property type="molecule type" value="Genomic_DNA"/>
</dbReference>
<keyword evidence="3" id="KW-1185">Reference proteome</keyword>
<feature type="domain" description="N-acetyltransferase" evidence="1">
    <location>
        <begin position="10"/>
        <end position="163"/>
    </location>
</feature>
<accession>B8CRW7</accession>
<gene>
    <name evidence="2" type="ordered locus">swp_3426</name>
</gene>
<dbReference type="AlphaFoldDB" id="B8CRW7"/>
<dbReference type="InterPro" id="IPR016181">
    <property type="entry name" value="Acyl_CoA_acyltransferase"/>
</dbReference>
<dbReference type="Proteomes" id="UP000000753">
    <property type="component" value="Chromosome"/>
</dbReference>
<dbReference type="SUPFAM" id="SSF55729">
    <property type="entry name" value="Acyl-CoA N-acyltransferases (Nat)"/>
    <property type="match status" value="1"/>
</dbReference>
<dbReference type="HOGENOM" id="CLU_013985_22_0_6"/>
<dbReference type="Gene3D" id="3.40.630.30">
    <property type="match status" value="1"/>
</dbReference>
<reference evidence="2 3" key="1">
    <citation type="journal article" date="2008" name="PLoS ONE">
        <title>Environmental adaptation: genomic analysis of the piezotolerant and psychrotolerant deep-sea iron reducing bacterium Shewanella piezotolerans WP3.</title>
        <authorList>
            <person name="Wang F."/>
            <person name="Wang J."/>
            <person name="Jian H."/>
            <person name="Zhang B."/>
            <person name="Li S."/>
            <person name="Wang F."/>
            <person name="Zeng X."/>
            <person name="Gao L."/>
            <person name="Bartlett D.H."/>
            <person name="Yu J."/>
            <person name="Hu S."/>
            <person name="Xiao X."/>
        </authorList>
    </citation>
    <scope>NUCLEOTIDE SEQUENCE [LARGE SCALE GENOMIC DNA]</scope>
    <source>
        <strain evidence="3">WP3 / JCM 13877</strain>
    </source>
</reference>
<dbReference type="PROSITE" id="PS51186">
    <property type="entry name" value="GNAT"/>
    <property type="match status" value="1"/>
</dbReference>
<evidence type="ECO:0000313" key="2">
    <source>
        <dbReference type="EMBL" id="ACJ30125.1"/>
    </source>
</evidence>